<dbReference type="PANTHER" id="PTHR45453">
    <property type="entry name" value="PHOSPHATE REGULON SENSOR PROTEIN PHOR"/>
    <property type="match status" value="1"/>
</dbReference>
<reference evidence="12" key="2">
    <citation type="journal article" date="2021" name="PeerJ">
        <title>Extensive microbial diversity within the chicken gut microbiome revealed by metagenomics and culture.</title>
        <authorList>
            <person name="Gilroy R."/>
            <person name="Ravi A."/>
            <person name="Getino M."/>
            <person name="Pursley I."/>
            <person name="Horton D.L."/>
            <person name="Alikhan N.F."/>
            <person name="Baker D."/>
            <person name="Gharbi K."/>
            <person name="Hall N."/>
            <person name="Watson M."/>
            <person name="Adriaenssens E.M."/>
            <person name="Foster-Nyarko E."/>
            <person name="Jarju S."/>
            <person name="Secka A."/>
            <person name="Antonio M."/>
            <person name="Oren A."/>
            <person name="Chaudhuri R.R."/>
            <person name="La Ragione R."/>
            <person name="Hildebrand F."/>
            <person name="Pallen M.J."/>
        </authorList>
    </citation>
    <scope>NUCLEOTIDE SEQUENCE</scope>
    <source>
        <strain evidence="12">ChiSjej6B24-2974</strain>
    </source>
</reference>
<dbReference type="Pfam" id="PF00672">
    <property type="entry name" value="HAMP"/>
    <property type="match status" value="1"/>
</dbReference>
<dbReference type="Gene3D" id="6.10.340.10">
    <property type="match status" value="1"/>
</dbReference>
<evidence type="ECO:0000256" key="1">
    <source>
        <dbReference type="ARBA" id="ARBA00000085"/>
    </source>
</evidence>
<dbReference type="InterPro" id="IPR036097">
    <property type="entry name" value="HisK_dim/P_sf"/>
</dbReference>
<dbReference type="InterPro" id="IPR050351">
    <property type="entry name" value="BphY/WalK/GraS-like"/>
</dbReference>
<dbReference type="Pfam" id="PF00512">
    <property type="entry name" value="HisKA"/>
    <property type="match status" value="1"/>
</dbReference>
<dbReference type="InterPro" id="IPR005467">
    <property type="entry name" value="His_kinase_dom"/>
</dbReference>
<dbReference type="SUPFAM" id="SSF47384">
    <property type="entry name" value="Homodimeric domain of signal transducing histidine kinase"/>
    <property type="match status" value="1"/>
</dbReference>
<evidence type="ECO:0000313" key="12">
    <source>
        <dbReference type="EMBL" id="HIQ82579.1"/>
    </source>
</evidence>
<comment type="subcellular location">
    <subcellularLocation>
        <location evidence="2">Membrane</location>
    </subcellularLocation>
</comment>
<reference evidence="12" key="1">
    <citation type="submission" date="2020-10" db="EMBL/GenBank/DDBJ databases">
        <authorList>
            <person name="Gilroy R."/>
        </authorList>
    </citation>
    <scope>NUCLEOTIDE SEQUENCE</scope>
    <source>
        <strain evidence="12">ChiSjej6B24-2974</strain>
    </source>
</reference>
<dbReference type="PROSITE" id="PS50109">
    <property type="entry name" value="HIS_KIN"/>
    <property type="match status" value="1"/>
</dbReference>
<keyword evidence="6" id="KW-0418">Kinase</keyword>
<dbReference type="GO" id="GO:0005886">
    <property type="term" value="C:plasma membrane"/>
    <property type="evidence" value="ECO:0007669"/>
    <property type="project" value="TreeGrafter"/>
</dbReference>
<evidence type="ECO:0000256" key="3">
    <source>
        <dbReference type="ARBA" id="ARBA00012438"/>
    </source>
</evidence>
<feature type="coiled-coil region" evidence="8">
    <location>
        <begin position="262"/>
        <end position="296"/>
    </location>
</feature>
<dbReference type="PROSITE" id="PS50885">
    <property type="entry name" value="HAMP"/>
    <property type="match status" value="1"/>
</dbReference>
<organism evidence="12 13">
    <name type="scientific">Candidatus Pullichristensenella stercorigallinarum</name>
    <dbReference type="NCBI Taxonomy" id="2840909"/>
    <lineage>
        <taxon>Bacteria</taxon>
        <taxon>Bacillati</taxon>
        <taxon>Bacillota</taxon>
        <taxon>Clostridia</taxon>
        <taxon>Candidatus Pullichristensenella</taxon>
    </lineage>
</organism>
<dbReference type="GO" id="GO:0004721">
    <property type="term" value="F:phosphoprotein phosphatase activity"/>
    <property type="evidence" value="ECO:0007669"/>
    <property type="project" value="TreeGrafter"/>
</dbReference>
<dbReference type="InterPro" id="IPR003594">
    <property type="entry name" value="HATPase_dom"/>
</dbReference>
<dbReference type="CDD" id="cd00082">
    <property type="entry name" value="HisKA"/>
    <property type="match status" value="1"/>
</dbReference>
<keyword evidence="5" id="KW-0808">Transferase</keyword>
<dbReference type="PROSITE" id="PS51257">
    <property type="entry name" value="PROKAR_LIPOPROTEIN"/>
    <property type="match status" value="1"/>
</dbReference>
<dbReference type="InterPro" id="IPR003661">
    <property type="entry name" value="HisK_dim/P_dom"/>
</dbReference>
<dbReference type="CDD" id="cd06225">
    <property type="entry name" value="HAMP"/>
    <property type="match status" value="1"/>
</dbReference>
<dbReference type="Pfam" id="PF02518">
    <property type="entry name" value="HATPase_c"/>
    <property type="match status" value="1"/>
</dbReference>
<accession>A0A9D1CWT0</accession>
<dbReference type="GO" id="GO:0000155">
    <property type="term" value="F:phosphorelay sensor kinase activity"/>
    <property type="evidence" value="ECO:0007669"/>
    <property type="project" value="InterPro"/>
</dbReference>
<gene>
    <name evidence="12" type="ORF">IAA52_05695</name>
</gene>
<keyword evidence="9" id="KW-0472">Membrane</keyword>
<evidence type="ECO:0000259" key="10">
    <source>
        <dbReference type="PROSITE" id="PS50109"/>
    </source>
</evidence>
<dbReference type="Proteomes" id="UP000824260">
    <property type="component" value="Unassembled WGS sequence"/>
</dbReference>
<protein>
    <recommendedName>
        <fullName evidence="3">histidine kinase</fullName>
        <ecNumber evidence="3">2.7.13.3</ecNumber>
    </recommendedName>
</protein>
<evidence type="ECO:0000313" key="13">
    <source>
        <dbReference type="Proteomes" id="UP000824260"/>
    </source>
</evidence>
<evidence type="ECO:0000256" key="9">
    <source>
        <dbReference type="SAM" id="Phobius"/>
    </source>
</evidence>
<keyword evidence="4" id="KW-0597">Phosphoprotein</keyword>
<dbReference type="InterPro" id="IPR036890">
    <property type="entry name" value="HATPase_C_sf"/>
</dbReference>
<evidence type="ECO:0000256" key="5">
    <source>
        <dbReference type="ARBA" id="ARBA00022679"/>
    </source>
</evidence>
<keyword evidence="9" id="KW-0812">Transmembrane</keyword>
<dbReference type="GO" id="GO:0016036">
    <property type="term" value="P:cellular response to phosphate starvation"/>
    <property type="evidence" value="ECO:0007669"/>
    <property type="project" value="TreeGrafter"/>
</dbReference>
<dbReference type="SUPFAM" id="SSF55874">
    <property type="entry name" value="ATPase domain of HSP90 chaperone/DNA topoisomerase II/histidine kinase"/>
    <property type="match status" value="1"/>
</dbReference>
<dbReference type="Gene3D" id="3.30.565.10">
    <property type="entry name" value="Histidine kinase-like ATPase, C-terminal domain"/>
    <property type="match status" value="1"/>
</dbReference>
<dbReference type="Gene3D" id="1.10.287.130">
    <property type="match status" value="1"/>
</dbReference>
<proteinExistence type="predicted"/>
<keyword evidence="9" id="KW-1133">Transmembrane helix</keyword>
<evidence type="ECO:0000256" key="6">
    <source>
        <dbReference type="ARBA" id="ARBA00022777"/>
    </source>
</evidence>
<evidence type="ECO:0000256" key="7">
    <source>
        <dbReference type="ARBA" id="ARBA00023012"/>
    </source>
</evidence>
<dbReference type="InterPro" id="IPR003660">
    <property type="entry name" value="HAMP_dom"/>
</dbReference>
<dbReference type="SUPFAM" id="SSF158472">
    <property type="entry name" value="HAMP domain-like"/>
    <property type="match status" value="1"/>
</dbReference>
<keyword evidence="7" id="KW-0902">Two-component regulatory system</keyword>
<dbReference type="SMART" id="SM00304">
    <property type="entry name" value="HAMP"/>
    <property type="match status" value="1"/>
</dbReference>
<comment type="catalytic activity">
    <reaction evidence="1">
        <text>ATP + protein L-histidine = ADP + protein N-phospho-L-histidine.</text>
        <dbReference type="EC" id="2.7.13.3"/>
    </reaction>
</comment>
<name>A0A9D1CWT0_9FIRM</name>
<evidence type="ECO:0000256" key="2">
    <source>
        <dbReference type="ARBA" id="ARBA00004370"/>
    </source>
</evidence>
<feature type="domain" description="Histidine kinase" evidence="10">
    <location>
        <begin position="303"/>
        <end position="514"/>
    </location>
</feature>
<evidence type="ECO:0000259" key="11">
    <source>
        <dbReference type="PROSITE" id="PS50885"/>
    </source>
</evidence>
<evidence type="ECO:0000256" key="4">
    <source>
        <dbReference type="ARBA" id="ARBA00022553"/>
    </source>
</evidence>
<dbReference type="EC" id="2.7.13.3" evidence="3"/>
<dbReference type="SMART" id="SM00387">
    <property type="entry name" value="HATPase_c"/>
    <property type="match status" value="1"/>
</dbReference>
<feature type="domain" description="HAMP" evidence="11">
    <location>
        <begin position="222"/>
        <end position="274"/>
    </location>
</feature>
<feature type="transmembrane region" description="Helical" evidence="9">
    <location>
        <begin position="12"/>
        <end position="35"/>
    </location>
</feature>
<keyword evidence="8" id="KW-0175">Coiled coil</keyword>
<evidence type="ECO:0000256" key="8">
    <source>
        <dbReference type="SAM" id="Coils"/>
    </source>
</evidence>
<sequence>MLTRLKSSLTLRIFLLTFGFIMLACAITYGAIAYLTPISYTALLEEELDGQAAALVAGLEKTTAAECREILERFAREKNAGLRLTDSAGLVWFDNIPQAAGEETVASEDAAAEYAAEEGVASEAVVEEDAMAAGSTDASSENAASVADNTATAVEQVAVSDAYGGYERRYAVAFADGQTANLEIVGAMKAVNQATEAMRTLLPYLTCMALALSLLGACLYSRTITRPIVALSRIAGKMAAQDFGARWQKKRSDEIGALGESLNHLSENLSGALEQLRKANAALQSDIDRERELERQRTAFFAAASHELKTPVTILRGQISGMLAQVGVYQDREKYLARALQVTARMDGLIREILTISRIESSHYDMQKKPVDLSSLLKTLLAQNAELIEQREMLLTEDICENVLIYGNEGLFSNALDNVLMNAILYSPPGAEIRVRLDARLLCVDNTRAHIPEDTLNCIFRPFARVEPSRSRASGGSGLGLYLVRCIMDLHGIPCRLENTDGGVRFTAEIGKQSYKVRP</sequence>
<dbReference type="AlphaFoldDB" id="A0A9D1CWT0"/>
<comment type="caution">
    <text evidence="12">The sequence shown here is derived from an EMBL/GenBank/DDBJ whole genome shotgun (WGS) entry which is preliminary data.</text>
</comment>
<dbReference type="EMBL" id="DVFZ01000054">
    <property type="protein sequence ID" value="HIQ82579.1"/>
    <property type="molecule type" value="Genomic_DNA"/>
</dbReference>
<dbReference type="PANTHER" id="PTHR45453:SF3">
    <property type="entry name" value="HISTIDINE KINASE"/>
    <property type="match status" value="1"/>
</dbReference>
<dbReference type="SMART" id="SM00388">
    <property type="entry name" value="HisKA"/>
    <property type="match status" value="1"/>
</dbReference>